<evidence type="ECO:0000313" key="1">
    <source>
        <dbReference type="EMBL" id="QOS39198.1"/>
    </source>
</evidence>
<evidence type="ECO:0000313" key="2">
    <source>
        <dbReference type="Proteomes" id="UP000593591"/>
    </source>
</evidence>
<organism evidence="1 2">
    <name type="scientific">Treponema rectale</name>
    <dbReference type="NCBI Taxonomy" id="744512"/>
    <lineage>
        <taxon>Bacteria</taxon>
        <taxon>Pseudomonadati</taxon>
        <taxon>Spirochaetota</taxon>
        <taxon>Spirochaetia</taxon>
        <taxon>Spirochaetales</taxon>
        <taxon>Treponemataceae</taxon>
        <taxon>Treponema</taxon>
    </lineage>
</organism>
<gene>
    <name evidence="1" type="ORF">DYE49_01500</name>
</gene>
<dbReference type="Proteomes" id="UP000593591">
    <property type="component" value="Chromosome"/>
</dbReference>
<dbReference type="KEGG" id="trc:DYE49_01500"/>
<name>A0A7M1XK06_9SPIR</name>
<dbReference type="EMBL" id="CP031517">
    <property type="protein sequence ID" value="QOS39198.1"/>
    <property type="molecule type" value="Genomic_DNA"/>
</dbReference>
<dbReference type="AlphaFoldDB" id="A0A7M1XK06"/>
<accession>A0A7M1XK06</accession>
<proteinExistence type="predicted"/>
<sequence>MIQWFNKNDKKMMATIYPTNITINKPGLDKISHAYACMVGIDEEEKKIAIRPLTKTQFDSHLFDEGSIFVLSGGKTYTRISSTEFVNVISDLLGYDFKNGVKKFSCTYDDESDMLMIDLTKEVI</sequence>
<protein>
    <submittedName>
        <fullName evidence="1">Uncharacterized protein</fullName>
    </submittedName>
</protein>
<reference evidence="1 2" key="1">
    <citation type="submission" date="2018-08" db="EMBL/GenBank/DDBJ databases">
        <title>The first complete genome of Treponema rectale (CHPAT), a commensal spirochete of the bovine rectum.</title>
        <authorList>
            <person name="Staton G.J."/>
            <person name="Clegg S.R."/>
            <person name="Carter S.D."/>
            <person name="Radford A.D."/>
            <person name="Darby A."/>
            <person name="Hall N."/>
            <person name="Birtles R.J."/>
            <person name="Evans N.J."/>
        </authorList>
    </citation>
    <scope>NUCLEOTIDE SEQUENCE [LARGE SCALE GENOMIC DNA]</scope>
    <source>
        <strain evidence="1 2">CHPA</strain>
    </source>
</reference>